<accession>A0AAW0KSA9</accession>
<evidence type="ECO:0000313" key="4">
    <source>
        <dbReference type="Proteomes" id="UP000237347"/>
    </source>
</evidence>
<feature type="domain" description="RIN4 pathogenic type III effector avirulence factor Avr cleavage site" evidence="2">
    <location>
        <begin position="196"/>
        <end position="230"/>
    </location>
</feature>
<proteinExistence type="predicted"/>
<dbReference type="AlphaFoldDB" id="A0AAW0KSA9"/>
<name>A0AAW0KSA9_QUESU</name>
<feature type="compositionally biased region" description="Basic and acidic residues" evidence="1">
    <location>
        <begin position="85"/>
        <end position="95"/>
    </location>
</feature>
<reference evidence="3 4" key="1">
    <citation type="journal article" date="2018" name="Sci. Data">
        <title>The draft genome sequence of cork oak.</title>
        <authorList>
            <person name="Ramos A.M."/>
            <person name="Usie A."/>
            <person name="Barbosa P."/>
            <person name="Barros P.M."/>
            <person name="Capote T."/>
            <person name="Chaves I."/>
            <person name="Simoes F."/>
            <person name="Abreu I."/>
            <person name="Carrasquinho I."/>
            <person name="Faro C."/>
            <person name="Guimaraes J.B."/>
            <person name="Mendonca D."/>
            <person name="Nobrega F."/>
            <person name="Rodrigues L."/>
            <person name="Saibo N.J.M."/>
            <person name="Varela M.C."/>
            <person name="Egas C."/>
            <person name="Matos J."/>
            <person name="Miguel C.M."/>
            <person name="Oliveira M.M."/>
            <person name="Ricardo C.P."/>
            <person name="Goncalves S."/>
        </authorList>
    </citation>
    <scope>NUCLEOTIDE SEQUENCE [LARGE SCALE GENOMIC DNA]</scope>
    <source>
        <strain evidence="4">cv. HL8</strain>
    </source>
</reference>
<feature type="compositionally biased region" description="Basic and acidic residues" evidence="1">
    <location>
        <begin position="272"/>
        <end position="282"/>
    </location>
</feature>
<feature type="compositionally biased region" description="Basic and acidic residues" evidence="1">
    <location>
        <begin position="138"/>
        <end position="148"/>
    </location>
</feature>
<feature type="domain" description="RIN4 pathogenic type III effector avirulence factor Avr cleavage site" evidence="2">
    <location>
        <begin position="3"/>
        <end position="32"/>
    </location>
</feature>
<keyword evidence="4" id="KW-1185">Reference proteome</keyword>
<dbReference type="InterPro" id="IPR040387">
    <property type="entry name" value="RIN4/NOI4"/>
</dbReference>
<organism evidence="3 4">
    <name type="scientific">Quercus suber</name>
    <name type="common">Cork oak</name>
    <dbReference type="NCBI Taxonomy" id="58331"/>
    <lineage>
        <taxon>Eukaryota</taxon>
        <taxon>Viridiplantae</taxon>
        <taxon>Streptophyta</taxon>
        <taxon>Embryophyta</taxon>
        <taxon>Tracheophyta</taxon>
        <taxon>Spermatophyta</taxon>
        <taxon>Magnoliopsida</taxon>
        <taxon>eudicotyledons</taxon>
        <taxon>Gunneridae</taxon>
        <taxon>Pentapetalae</taxon>
        <taxon>rosids</taxon>
        <taxon>fabids</taxon>
        <taxon>Fagales</taxon>
        <taxon>Fagaceae</taxon>
        <taxon>Quercus</taxon>
    </lineage>
</organism>
<sequence>MAQRSHVPKFGNWESEENVPYTAFFDKARKGRTSGGKMINPNDPQENPDLLNYNSASTQGPTSRGRAEPAEPIRQGAGISSHEQGTSREDGDLRQFPESPAHNDNLGTRATNESAYQRHGGRGVGPGEANRRPSRHSTGSEHSIERSPLHRQARASARDSGVNSPSWEGRTSYDSTHGTPGRSRMKPVTRGDETPEKGAAVPKFGEWDENNPASADGFTHIFNKVREERQSGVGRAPGPNETPYANTRRQEAKDRRGVGPGEANRRPSRHSTGSEHSIERSPLHRQARASARDSGVNSPSWEGRTSYDSTHGTPGRSRMKPVTRGDETPEKGAAVPKFGEWDENNPASADGFTHIFNKVREERQSGVGRAPGPNETPYANTRRQEAKDSVKSCCFPWGRK</sequence>
<feature type="region of interest" description="Disordered" evidence="1">
    <location>
        <begin position="1"/>
        <end position="20"/>
    </location>
</feature>
<feature type="compositionally biased region" description="Basic and acidic residues" evidence="1">
    <location>
        <begin position="248"/>
        <end position="257"/>
    </location>
</feature>
<evidence type="ECO:0000256" key="1">
    <source>
        <dbReference type="SAM" id="MobiDB-lite"/>
    </source>
</evidence>
<dbReference type="GO" id="GO:0005886">
    <property type="term" value="C:plasma membrane"/>
    <property type="evidence" value="ECO:0007669"/>
    <property type="project" value="TreeGrafter"/>
</dbReference>
<dbReference type="PANTHER" id="PTHR33159">
    <property type="entry name" value="RPM1-INTERACTING PROTEIN 4 (RIN4) FAMILY PROTEIN"/>
    <property type="match status" value="1"/>
</dbReference>
<protein>
    <submittedName>
        <fullName evidence="3">Rpm1-interacting protein 4</fullName>
    </submittedName>
</protein>
<evidence type="ECO:0000313" key="3">
    <source>
        <dbReference type="EMBL" id="KAK7841855.1"/>
    </source>
</evidence>
<feature type="domain" description="RIN4 pathogenic type III effector avirulence factor Avr cleavage site" evidence="2">
    <location>
        <begin position="330"/>
        <end position="364"/>
    </location>
</feature>
<dbReference type="InterPro" id="IPR008700">
    <property type="entry name" value="TypeIII_avirulence_cleave"/>
</dbReference>
<dbReference type="EMBL" id="PKMF04000232">
    <property type="protein sequence ID" value="KAK7841855.1"/>
    <property type="molecule type" value="Genomic_DNA"/>
</dbReference>
<feature type="compositionally biased region" description="Polar residues" evidence="1">
    <location>
        <begin position="105"/>
        <end position="115"/>
    </location>
</feature>
<dbReference type="Pfam" id="PF05627">
    <property type="entry name" value="AvrRpt-cleavage"/>
    <property type="match status" value="3"/>
</dbReference>
<dbReference type="PANTHER" id="PTHR33159:SF6">
    <property type="entry name" value="RPM1-INTERACTING PROTEIN 4"/>
    <property type="match status" value="1"/>
</dbReference>
<feature type="compositionally biased region" description="Polar residues" evidence="1">
    <location>
        <begin position="52"/>
        <end position="62"/>
    </location>
</feature>
<dbReference type="Proteomes" id="UP000237347">
    <property type="component" value="Unassembled WGS sequence"/>
</dbReference>
<feature type="region of interest" description="Disordered" evidence="1">
    <location>
        <begin position="30"/>
        <end position="400"/>
    </location>
</feature>
<evidence type="ECO:0000259" key="2">
    <source>
        <dbReference type="Pfam" id="PF05627"/>
    </source>
</evidence>
<gene>
    <name evidence="3" type="primary">RIN4_0</name>
    <name evidence="3" type="ORF">CFP56_014778</name>
</gene>
<comment type="caution">
    <text evidence="3">The sequence shown here is derived from an EMBL/GenBank/DDBJ whole genome shotgun (WGS) entry which is preliminary data.</text>
</comment>